<evidence type="ECO:0000313" key="3">
    <source>
        <dbReference type="Proteomes" id="UP000273022"/>
    </source>
</evidence>
<dbReference type="EMBL" id="QYYH01000107">
    <property type="protein sequence ID" value="RJY10413.1"/>
    <property type="molecule type" value="Genomic_DNA"/>
</dbReference>
<gene>
    <name evidence="2" type="ORF">D5R81_14860</name>
</gene>
<name>A0A3A6TFP3_9GAMM</name>
<protein>
    <submittedName>
        <fullName evidence="2">Pilus assembly protein PilX</fullName>
    </submittedName>
</protein>
<dbReference type="OrthoDB" id="6264043at2"/>
<dbReference type="InterPro" id="IPR025746">
    <property type="entry name" value="PilX_N_dom"/>
</dbReference>
<evidence type="ECO:0000259" key="1">
    <source>
        <dbReference type="Pfam" id="PF14341"/>
    </source>
</evidence>
<organism evidence="2 3">
    <name type="scientific">Parashewanella spongiae</name>
    <dbReference type="NCBI Taxonomy" id="342950"/>
    <lineage>
        <taxon>Bacteria</taxon>
        <taxon>Pseudomonadati</taxon>
        <taxon>Pseudomonadota</taxon>
        <taxon>Gammaproteobacteria</taxon>
        <taxon>Alteromonadales</taxon>
        <taxon>Shewanellaceae</taxon>
        <taxon>Parashewanella</taxon>
    </lineage>
</organism>
<dbReference type="Proteomes" id="UP000273022">
    <property type="component" value="Unassembled WGS sequence"/>
</dbReference>
<keyword evidence="3" id="KW-1185">Reference proteome</keyword>
<reference evidence="2 3" key="1">
    <citation type="submission" date="2018-09" db="EMBL/GenBank/DDBJ databases">
        <title>Phylogeny of the Shewanellaceae, and recommendation for two new genera, Pseudoshewanella and Parashewanella.</title>
        <authorList>
            <person name="Wang G."/>
        </authorList>
    </citation>
    <scope>NUCLEOTIDE SEQUENCE [LARGE SCALE GENOMIC DNA]</scope>
    <source>
        <strain evidence="2 3">KCTC 22492</strain>
    </source>
</reference>
<dbReference type="RefSeq" id="WP_121854427.1">
    <property type="nucleotide sequence ID" value="NZ_JAKILH010000108.1"/>
</dbReference>
<accession>A0A3A6TFP3</accession>
<proteinExistence type="predicted"/>
<evidence type="ECO:0000313" key="2">
    <source>
        <dbReference type="EMBL" id="RJY10413.1"/>
    </source>
</evidence>
<dbReference type="AlphaFoldDB" id="A0A3A6TFP3"/>
<feature type="domain" description="Type 4 fimbrial biogenesis protein PilX N-terminal" evidence="1">
    <location>
        <begin position="5"/>
        <end position="46"/>
    </location>
</feature>
<comment type="caution">
    <text evidence="2">The sequence shown here is derived from an EMBL/GenBank/DDBJ whole genome shotgun (WGS) entry which is preliminary data.</text>
</comment>
<dbReference type="Pfam" id="PF14341">
    <property type="entry name" value="PilX_N"/>
    <property type="match status" value="1"/>
</dbReference>
<sequence>MKKQQGVVLFFALIVLVLMTIIGVSLAVNSTQSIKMAGSGAERLEAISHIYGSQERFITQNQGNAMMTDLTAPAQVNDAQMGVSHAVMPIGCNPDADSNCTSPVLDTGCARKSRGSLGIKCRKIEVTTSARYGRNNLGQLVISSGMEQQVLDIR</sequence>